<evidence type="ECO:0000313" key="5">
    <source>
        <dbReference type="Proteomes" id="UP000295124"/>
    </source>
</evidence>
<evidence type="ECO:0000313" key="4">
    <source>
        <dbReference type="EMBL" id="TDD45505.1"/>
    </source>
</evidence>
<dbReference type="AlphaFoldDB" id="A0A4R4YKJ8"/>
<protein>
    <recommendedName>
        <fullName evidence="6">TPM domain-containing protein</fullName>
    </recommendedName>
</protein>
<organism evidence="4 5">
    <name type="scientific">Kribbella antibiotica</name>
    <dbReference type="NCBI Taxonomy" id="190195"/>
    <lineage>
        <taxon>Bacteria</taxon>
        <taxon>Bacillati</taxon>
        <taxon>Actinomycetota</taxon>
        <taxon>Actinomycetes</taxon>
        <taxon>Propionibacteriales</taxon>
        <taxon>Kribbellaceae</taxon>
        <taxon>Kribbella</taxon>
    </lineage>
</organism>
<dbReference type="OrthoDB" id="3867729at2"/>
<evidence type="ECO:0000256" key="3">
    <source>
        <dbReference type="SAM" id="SignalP"/>
    </source>
</evidence>
<feature type="signal peptide" evidence="3">
    <location>
        <begin position="1"/>
        <end position="25"/>
    </location>
</feature>
<feature type="transmembrane region" description="Helical" evidence="2">
    <location>
        <begin position="193"/>
        <end position="214"/>
    </location>
</feature>
<feature type="chain" id="PRO_5020300827" description="TPM domain-containing protein" evidence="3">
    <location>
        <begin position="26"/>
        <end position="411"/>
    </location>
</feature>
<comment type="caution">
    <text evidence="4">The sequence shown here is derived from an EMBL/GenBank/DDBJ whole genome shotgun (WGS) entry which is preliminary data.</text>
</comment>
<accession>A0A4R4YKJ8</accession>
<keyword evidence="2" id="KW-0472">Membrane</keyword>
<evidence type="ECO:0000256" key="2">
    <source>
        <dbReference type="SAM" id="Phobius"/>
    </source>
</evidence>
<dbReference type="Proteomes" id="UP000295124">
    <property type="component" value="Unassembled WGS sequence"/>
</dbReference>
<name>A0A4R4YKJ8_9ACTN</name>
<dbReference type="EMBL" id="SMKX01000201">
    <property type="protein sequence ID" value="TDD45505.1"/>
    <property type="molecule type" value="Genomic_DNA"/>
</dbReference>
<evidence type="ECO:0008006" key="6">
    <source>
        <dbReference type="Google" id="ProtNLM"/>
    </source>
</evidence>
<gene>
    <name evidence="4" type="ORF">E1263_38510</name>
</gene>
<keyword evidence="5" id="KW-1185">Reference proteome</keyword>
<keyword evidence="3" id="KW-0732">Signal</keyword>
<sequence>MSAHLRRLAALLAVLVALPVLPAHAATPSLPDRIAAGWQTDRVFVDPRLTVPLSEVARIRAEAAKSSFAVYVALVPRTPYLRESLFDLPTLLQARTGQPGLYIVRVVTDEYWSGVEELYRPGGLKGRDLNSVKGDDKQRLDIVDNRPAPQIVRIIQQAQTAYDGRALPAASTTDLEPPRPPRRPSSTAKEDKGAFIGLGVGGLLGFALTLTLVLRRRRPGSGSKAVESGAVQPSGYQIEIRRQADQAITRAGQSIRKLEKRSELTVALLDRRDDANRRLDAARTLRADQPDDLLAVTGALVLARQARQAADGSAVRPPCFFDPTHRAGTAHVPWGDAVEVPACRPCAERLGKGKTPHGLRVSRSVGLLGRSHETVPYWTLDPKDNPMVATGFGALTDDLAERVSGRLDDVR</sequence>
<feature type="region of interest" description="Disordered" evidence="1">
    <location>
        <begin position="168"/>
        <end position="191"/>
    </location>
</feature>
<reference evidence="4 5" key="1">
    <citation type="submission" date="2019-03" db="EMBL/GenBank/DDBJ databases">
        <title>Draft genome sequences of novel Actinobacteria.</title>
        <authorList>
            <person name="Sahin N."/>
            <person name="Ay H."/>
            <person name="Saygin H."/>
        </authorList>
    </citation>
    <scope>NUCLEOTIDE SEQUENCE [LARGE SCALE GENOMIC DNA]</scope>
    <source>
        <strain evidence="4 5">JCM 13523</strain>
    </source>
</reference>
<keyword evidence="2" id="KW-1133">Transmembrane helix</keyword>
<evidence type="ECO:0000256" key="1">
    <source>
        <dbReference type="SAM" id="MobiDB-lite"/>
    </source>
</evidence>
<proteinExistence type="predicted"/>
<keyword evidence="2" id="KW-0812">Transmembrane</keyword>
<dbReference type="RefSeq" id="WP_132176713.1">
    <property type="nucleotide sequence ID" value="NZ_SMKX01000201.1"/>
</dbReference>